<protein>
    <submittedName>
        <fullName evidence="2">Uncharacterized protein</fullName>
    </submittedName>
</protein>
<evidence type="ECO:0000256" key="1">
    <source>
        <dbReference type="SAM" id="MobiDB-lite"/>
    </source>
</evidence>
<name>A0AAF1BKP2_9TREE</name>
<dbReference type="Proteomes" id="UP000827549">
    <property type="component" value="Chromosome 5"/>
</dbReference>
<evidence type="ECO:0000313" key="2">
    <source>
        <dbReference type="EMBL" id="WOO84192.1"/>
    </source>
</evidence>
<gene>
    <name evidence="2" type="ORF">LOC62_05G007712</name>
</gene>
<accession>A0AAF1BKP2</accession>
<dbReference type="RefSeq" id="XP_062630218.1">
    <property type="nucleotide sequence ID" value="XM_062774234.1"/>
</dbReference>
<dbReference type="GeneID" id="87810884"/>
<feature type="compositionally biased region" description="Low complexity" evidence="1">
    <location>
        <begin position="51"/>
        <end position="62"/>
    </location>
</feature>
<organism evidence="2 3">
    <name type="scientific">Vanrija pseudolonga</name>
    <dbReference type="NCBI Taxonomy" id="143232"/>
    <lineage>
        <taxon>Eukaryota</taxon>
        <taxon>Fungi</taxon>
        <taxon>Dikarya</taxon>
        <taxon>Basidiomycota</taxon>
        <taxon>Agaricomycotina</taxon>
        <taxon>Tremellomycetes</taxon>
        <taxon>Trichosporonales</taxon>
        <taxon>Trichosporonaceae</taxon>
        <taxon>Vanrija</taxon>
    </lineage>
</organism>
<feature type="region of interest" description="Disordered" evidence="1">
    <location>
        <begin position="31"/>
        <end position="80"/>
    </location>
</feature>
<dbReference type="EMBL" id="CP086718">
    <property type="protein sequence ID" value="WOO84192.1"/>
    <property type="molecule type" value="Genomic_DNA"/>
</dbReference>
<reference evidence="2" key="1">
    <citation type="submission" date="2023-10" db="EMBL/GenBank/DDBJ databases">
        <authorList>
            <person name="Noh H."/>
        </authorList>
    </citation>
    <scope>NUCLEOTIDE SEQUENCE</scope>
    <source>
        <strain evidence="2">DUCC4014</strain>
    </source>
</reference>
<keyword evidence="3" id="KW-1185">Reference proteome</keyword>
<evidence type="ECO:0000313" key="3">
    <source>
        <dbReference type="Proteomes" id="UP000827549"/>
    </source>
</evidence>
<sequence>MSIHDRFKDDRKGGSVGGFFKALASGTTASGLGRRVYDAAESGSGTEHRQTQQAWQAAQAQQGPGGTGPKPAPPQLPTINNASDVERALSPNTQQYDPNYASAVLQAFVRQLLETGTDEKSVEGELDELERRLPDYSNAGVFRHVRDTYRLGSGLPPAFSQH</sequence>
<proteinExistence type="predicted"/>
<dbReference type="AlphaFoldDB" id="A0AAF1BKP2"/>